<keyword evidence="2" id="KW-1185">Reference proteome</keyword>
<name>A0AAV4A506_9GAST</name>
<evidence type="ECO:0000313" key="2">
    <source>
        <dbReference type="Proteomes" id="UP000735302"/>
    </source>
</evidence>
<protein>
    <submittedName>
        <fullName evidence="1">Uncharacterized protein</fullName>
    </submittedName>
</protein>
<accession>A0AAV4A506</accession>
<dbReference type="AlphaFoldDB" id="A0AAV4A506"/>
<dbReference type="Proteomes" id="UP000735302">
    <property type="component" value="Unassembled WGS sequence"/>
</dbReference>
<reference evidence="1 2" key="1">
    <citation type="journal article" date="2021" name="Elife">
        <title>Chloroplast acquisition without the gene transfer in kleptoplastic sea slugs, Plakobranchus ocellatus.</title>
        <authorList>
            <person name="Maeda T."/>
            <person name="Takahashi S."/>
            <person name="Yoshida T."/>
            <person name="Shimamura S."/>
            <person name="Takaki Y."/>
            <person name="Nagai Y."/>
            <person name="Toyoda A."/>
            <person name="Suzuki Y."/>
            <person name="Arimoto A."/>
            <person name="Ishii H."/>
            <person name="Satoh N."/>
            <person name="Nishiyama T."/>
            <person name="Hasebe M."/>
            <person name="Maruyama T."/>
            <person name="Minagawa J."/>
            <person name="Obokata J."/>
            <person name="Shigenobu S."/>
        </authorList>
    </citation>
    <scope>NUCLEOTIDE SEQUENCE [LARGE SCALE GENOMIC DNA]</scope>
</reference>
<evidence type="ECO:0000313" key="1">
    <source>
        <dbReference type="EMBL" id="GFO01982.1"/>
    </source>
</evidence>
<organism evidence="1 2">
    <name type="scientific">Plakobranchus ocellatus</name>
    <dbReference type="NCBI Taxonomy" id="259542"/>
    <lineage>
        <taxon>Eukaryota</taxon>
        <taxon>Metazoa</taxon>
        <taxon>Spiralia</taxon>
        <taxon>Lophotrochozoa</taxon>
        <taxon>Mollusca</taxon>
        <taxon>Gastropoda</taxon>
        <taxon>Heterobranchia</taxon>
        <taxon>Euthyneura</taxon>
        <taxon>Panpulmonata</taxon>
        <taxon>Sacoglossa</taxon>
        <taxon>Placobranchoidea</taxon>
        <taxon>Plakobranchidae</taxon>
        <taxon>Plakobranchus</taxon>
    </lineage>
</organism>
<gene>
    <name evidence="1" type="ORF">PoB_002848700</name>
</gene>
<dbReference type="EMBL" id="BLXT01003551">
    <property type="protein sequence ID" value="GFO01982.1"/>
    <property type="molecule type" value="Genomic_DNA"/>
</dbReference>
<comment type="caution">
    <text evidence="1">The sequence shown here is derived from an EMBL/GenBank/DDBJ whole genome shotgun (WGS) entry which is preliminary data.</text>
</comment>
<proteinExistence type="predicted"/>
<sequence>MQTWLGHIPFRMAAIVKDAEPLWLSNRASLKVVVVTADHLKLREGCAWLKNPLLKLRVIWIIFRVKLWNNVSRLHYLESLSFHNLRPKTDLPFTGVLTSLLLWSMRRGFRFDTTVTAFK</sequence>